<dbReference type="Proteomes" id="UP000199494">
    <property type="component" value="Unassembled WGS sequence"/>
</dbReference>
<dbReference type="RefSeq" id="WP_245866003.1">
    <property type="nucleotide sequence ID" value="NZ_CP016353.1"/>
</dbReference>
<gene>
    <name evidence="1" type="ORF">SAMN05421630_101653</name>
</gene>
<evidence type="ECO:0000313" key="1">
    <source>
        <dbReference type="EMBL" id="SDC16291.1"/>
    </source>
</evidence>
<name>A0A222VNM1_9PSEU</name>
<reference evidence="1 2" key="1">
    <citation type="submission" date="2016-10" db="EMBL/GenBank/DDBJ databases">
        <authorList>
            <person name="de Groot N.N."/>
        </authorList>
    </citation>
    <scope>NUCLEOTIDE SEQUENCE [LARGE SCALE GENOMIC DNA]</scope>
    <source>
        <strain evidence="1 2">CGMCC 4.5506</strain>
    </source>
</reference>
<accession>A0A222VNM1</accession>
<sequence length="206" mass="20814">MAGVRAFVVAAAGALAMLALGLPFAGERAATGPDAAVASWAELLPRPLSSALVLPTEPPVILAVIAIVALFLGTRRDWTGVTLIVAAPSIAVALNSLVLKPLFGRYYADHLAYPSGHTVSLATVVVVLALLAPRRRTKAWVAAAGVLLVTAAGLGMAGLGYHYATDVLGGALWAVAVGTSTAGLLARHGRRGGGVSGQRGEPADRA</sequence>
<organism evidence="1 2">
    <name type="scientific">Prauserella marina</name>
    <dbReference type="NCBI Taxonomy" id="530584"/>
    <lineage>
        <taxon>Bacteria</taxon>
        <taxon>Bacillati</taxon>
        <taxon>Actinomycetota</taxon>
        <taxon>Actinomycetes</taxon>
        <taxon>Pseudonocardiales</taxon>
        <taxon>Pseudonocardiaceae</taxon>
        <taxon>Prauserella</taxon>
    </lineage>
</organism>
<keyword evidence="2" id="KW-1185">Reference proteome</keyword>
<dbReference type="InterPro" id="IPR036938">
    <property type="entry name" value="PAP2/HPO_sf"/>
</dbReference>
<dbReference type="EMBL" id="FMZE01000001">
    <property type="protein sequence ID" value="SDC16291.1"/>
    <property type="molecule type" value="Genomic_DNA"/>
</dbReference>
<dbReference type="STRING" id="530584.SAMN05421630_101653"/>
<evidence type="ECO:0000313" key="2">
    <source>
        <dbReference type="Proteomes" id="UP000199494"/>
    </source>
</evidence>
<dbReference type="KEGG" id="pmad:BAY61_11415"/>
<proteinExistence type="predicted"/>
<dbReference type="Gene3D" id="1.20.144.10">
    <property type="entry name" value="Phosphatidic acid phosphatase type 2/haloperoxidase"/>
    <property type="match status" value="1"/>
</dbReference>
<dbReference type="AlphaFoldDB" id="A0A222VNM1"/>
<dbReference type="SUPFAM" id="SSF48317">
    <property type="entry name" value="Acid phosphatase/Vanadium-dependent haloperoxidase"/>
    <property type="match status" value="1"/>
</dbReference>
<dbReference type="InterPro" id="IPR000326">
    <property type="entry name" value="PAP2/HPO"/>
</dbReference>
<protein>
    <submittedName>
        <fullName evidence="1">PAP2 superfamily protein</fullName>
    </submittedName>
</protein>
<dbReference type="Pfam" id="PF01569">
    <property type="entry name" value="PAP2"/>
    <property type="match status" value="1"/>
</dbReference>